<sequence>MNSAGGSILPNVDAEPAAAALARLREQRWQLRQVRDGVEVTGRRLTARPAVSGWRSPAQRAFEDRLAELAGTLQGAWRALDDALWAVDEAISRVKASL</sequence>
<protein>
    <submittedName>
        <fullName evidence="1">Uncharacterized protein</fullName>
    </submittedName>
</protein>
<dbReference type="EMBL" id="CP016282">
    <property type="protein sequence ID" value="ANP74713.1"/>
    <property type="molecule type" value="Genomic_DNA"/>
</dbReference>
<gene>
    <name evidence="1" type="ORF">PA27867_3798</name>
</gene>
<dbReference type="AlphaFoldDB" id="A0A1B1BQP7"/>
<dbReference type="RefSeq" id="WP_066598631.1">
    <property type="nucleotide sequence ID" value="NZ_CP016282.1"/>
</dbReference>
<dbReference type="KEGG" id="cart:PA27867_3798"/>
<evidence type="ECO:0000313" key="2">
    <source>
        <dbReference type="Proteomes" id="UP000092582"/>
    </source>
</evidence>
<accession>A0A1B1BQP7</accession>
<dbReference type="OrthoDB" id="5115820at2"/>
<name>A0A1B1BQP7_9MICO</name>
<proteinExistence type="predicted"/>
<dbReference type="STRING" id="670052.PA27867_3798"/>
<dbReference type="Proteomes" id="UP000092582">
    <property type="component" value="Chromosome 1"/>
</dbReference>
<organism evidence="1 2">
    <name type="scientific">Cryobacterium arcticum</name>
    <dbReference type="NCBI Taxonomy" id="670052"/>
    <lineage>
        <taxon>Bacteria</taxon>
        <taxon>Bacillati</taxon>
        <taxon>Actinomycetota</taxon>
        <taxon>Actinomycetes</taxon>
        <taxon>Micrococcales</taxon>
        <taxon>Microbacteriaceae</taxon>
        <taxon>Cryobacterium</taxon>
    </lineage>
</organism>
<keyword evidence="2" id="KW-1185">Reference proteome</keyword>
<reference evidence="1 2" key="1">
    <citation type="submission" date="2016-06" db="EMBL/GenBank/DDBJ databases">
        <title>Genome sequencing of Cryobacterium arcticum PAMC 27867.</title>
        <authorList>
            <person name="Lee J."/>
            <person name="Kim O.-S."/>
        </authorList>
    </citation>
    <scope>NUCLEOTIDE SEQUENCE [LARGE SCALE GENOMIC DNA]</scope>
    <source>
        <strain evidence="1 2">PAMC 27867</strain>
    </source>
</reference>
<evidence type="ECO:0000313" key="1">
    <source>
        <dbReference type="EMBL" id="ANP74713.1"/>
    </source>
</evidence>